<proteinExistence type="predicted"/>
<name>A0A161ZA22_PSEFL</name>
<reference evidence="1 2" key="2">
    <citation type="journal article" date="2018" name="Nature">
        <title>Mutant phenotypes for thousands of bacterial genes of unknown function.</title>
        <authorList>
            <person name="Price M.N."/>
            <person name="Wetmore K.M."/>
            <person name="Waters R.J."/>
            <person name="Callaghan M."/>
            <person name="Ray J."/>
            <person name="Liu H."/>
            <person name="Kuehl J.V."/>
            <person name="Melnyk R.A."/>
            <person name="Lamson J.S."/>
            <person name="Suh Y."/>
            <person name="Carlson H.K."/>
            <person name="Esquivel Z."/>
            <person name="Sadeeshkumar H."/>
            <person name="Chakraborty R."/>
            <person name="Zane G.M."/>
            <person name="Rubin B.E."/>
            <person name="Wall J.D."/>
            <person name="Visel A."/>
            <person name="Bristow J."/>
            <person name="Blow M.J."/>
            <person name="Arkin A.P."/>
            <person name="Deutschbauer A.M."/>
        </authorList>
    </citation>
    <scope>NUCLEOTIDE SEQUENCE [LARGE SCALE GENOMIC DNA]</scope>
    <source>
        <strain evidence="1 2">FW300-N1B4</strain>
    </source>
</reference>
<dbReference type="EMBL" id="LUKJ01000002">
    <property type="protein sequence ID" value="KZN20567.1"/>
    <property type="molecule type" value="Genomic_DNA"/>
</dbReference>
<protein>
    <submittedName>
        <fullName evidence="1">Uncharacterized protein</fullName>
    </submittedName>
</protein>
<comment type="caution">
    <text evidence="1">The sequence shown here is derived from an EMBL/GenBank/DDBJ whole genome shotgun (WGS) entry which is preliminary data.</text>
</comment>
<evidence type="ECO:0000313" key="2">
    <source>
        <dbReference type="Proteomes" id="UP000076489"/>
    </source>
</evidence>
<gene>
    <name evidence="1" type="ORF">A1D17_03230</name>
</gene>
<reference evidence="2" key="1">
    <citation type="submission" date="2016-03" db="EMBL/GenBank/DDBJ databases">
        <authorList>
            <person name="Ray J."/>
            <person name="Price M."/>
            <person name="Deutschbauer A."/>
        </authorList>
    </citation>
    <scope>NUCLEOTIDE SEQUENCE [LARGE SCALE GENOMIC DNA]</scope>
    <source>
        <strain evidence="2">FW300-N1B4</strain>
    </source>
</reference>
<evidence type="ECO:0000313" key="1">
    <source>
        <dbReference type="EMBL" id="KZN20567.1"/>
    </source>
</evidence>
<organism evidence="1 2">
    <name type="scientific">Pseudomonas fluorescens</name>
    <dbReference type="NCBI Taxonomy" id="294"/>
    <lineage>
        <taxon>Bacteria</taxon>
        <taxon>Pseudomonadati</taxon>
        <taxon>Pseudomonadota</taxon>
        <taxon>Gammaproteobacteria</taxon>
        <taxon>Pseudomonadales</taxon>
        <taxon>Pseudomonadaceae</taxon>
        <taxon>Pseudomonas</taxon>
    </lineage>
</organism>
<dbReference type="AlphaFoldDB" id="A0A161ZA22"/>
<accession>A0A161ZA22</accession>
<dbReference type="Proteomes" id="UP000076489">
    <property type="component" value="Unassembled WGS sequence"/>
</dbReference>
<dbReference type="RefSeq" id="WP_063340615.1">
    <property type="nucleotide sequence ID" value="NZ_LUKJ01000002.1"/>
</dbReference>
<sequence>MIKLTCYNSNDKGEVEEVINAEFPVSVQGLLDAMRLADSIQRPDIRLSAMLALFSESVLVTDLVRDKSSVVEGWPTDPSEPAPMSMNERAAMFLRLAQIGELKFFIRKEYDFTKEQETAKGCLCYQGILGESMRVPPGFQGDPKFWYDFGSKQRADMAAEFESCKAA</sequence>